<feature type="region of interest" description="Disordered" evidence="1">
    <location>
        <begin position="48"/>
        <end position="67"/>
    </location>
</feature>
<proteinExistence type="predicted"/>
<dbReference type="RefSeq" id="XP_025465590.1">
    <property type="nucleotide sequence ID" value="XM_025612118.1"/>
</dbReference>
<dbReference type="OrthoDB" id="4158087at2759"/>
<reference evidence="2 3" key="1">
    <citation type="submission" date="2016-12" db="EMBL/GenBank/DDBJ databases">
        <title>The genomes of Aspergillus section Nigri reveals drivers in fungal speciation.</title>
        <authorList>
            <consortium name="DOE Joint Genome Institute"/>
            <person name="Vesth T.C."/>
            <person name="Nybo J."/>
            <person name="Theobald S."/>
            <person name="Brandl J."/>
            <person name="Frisvad J.C."/>
            <person name="Nielsen K.F."/>
            <person name="Lyhne E.K."/>
            <person name="Kogle M.E."/>
            <person name="Kuo A."/>
            <person name="Riley R."/>
            <person name="Clum A."/>
            <person name="Nolan M."/>
            <person name="Lipzen A."/>
            <person name="Salamov A."/>
            <person name="Henrissat B."/>
            <person name="Wiebenga A."/>
            <person name="De Vries R.P."/>
            <person name="Grigoriev I.V."/>
            <person name="Mortensen U.H."/>
            <person name="Andersen M.R."/>
            <person name="Baker S.E."/>
        </authorList>
    </citation>
    <scope>NUCLEOTIDE SEQUENCE [LARGE SCALE GENOMIC DNA]</scope>
    <source>
        <strain evidence="2 3">CBS 115572</strain>
    </source>
</reference>
<dbReference type="EMBL" id="MSFK01000020">
    <property type="protein sequence ID" value="PWY81522.1"/>
    <property type="molecule type" value="Genomic_DNA"/>
</dbReference>
<dbReference type="PANTHER" id="PTHR37540:SF5">
    <property type="entry name" value="TRANSCRIPTION FACTOR DOMAIN-CONTAINING PROTEIN"/>
    <property type="match status" value="1"/>
</dbReference>
<keyword evidence="3" id="KW-1185">Reference proteome</keyword>
<gene>
    <name evidence="2" type="ORF">BO94DRAFT_536813</name>
</gene>
<dbReference type="GeneID" id="37114261"/>
<comment type="caution">
    <text evidence="2">The sequence shown here is derived from an EMBL/GenBank/DDBJ whole genome shotgun (WGS) entry which is preliminary data.</text>
</comment>
<protein>
    <submittedName>
        <fullName evidence="2">Uncharacterized protein</fullName>
    </submittedName>
</protein>
<dbReference type="Proteomes" id="UP000246702">
    <property type="component" value="Unassembled WGS sequence"/>
</dbReference>
<evidence type="ECO:0000256" key="1">
    <source>
        <dbReference type="SAM" id="MobiDB-lite"/>
    </source>
</evidence>
<sequence length="473" mass="53067">MSPSQRSVASADMPFIISTSTKKVDPHTRKLIRSHVMIGKNRGKSRYRQAEDLDLGSKPVDTSTDDVAASAAPVATRAASELPRRIGHDMSLIQLADDMTSPASLATILHFTERAKTEFYPLAVCIVFNTASRTWMLDMLTLDAAYLNAMVITTHSYFRPRQGFDLSLSPHLVKTIRLLRDRLADEQLKVSNATVMIVILLVLHAHIMGDFEAVRHHTEGLRKMVRLRGGLGAFMSNNKLVIDLIRCDVGLAIHSGNKPAFFENRDLDIFVPSALCFQTRRNADPAFVRELDSGLARIWHIMQGFCSQINLTVESNGMIPEKDFLKTMASVMYPLLHMSFDCGSRNEAIRLALLGYGFDIFLQWRATIPYTNLASSYRRCLGGLVMRDDVSPELWIWLLTVGGLSVFTPSARSYFRQWLLYHLGGCKVRSWAEMRSILSSFMWIGLVHDRAGKDIFNSVLSHMVPGKETPSAL</sequence>
<dbReference type="AlphaFoldDB" id="A0A317W8F7"/>
<evidence type="ECO:0000313" key="3">
    <source>
        <dbReference type="Proteomes" id="UP000246702"/>
    </source>
</evidence>
<dbReference type="STRING" id="1450535.A0A317W8F7"/>
<accession>A0A317W8F7</accession>
<evidence type="ECO:0000313" key="2">
    <source>
        <dbReference type="EMBL" id="PWY81522.1"/>
    </source>
</evidence>
<organism evidence="2 3">
    <name type="scientific">Aspergillus sclerotioniger CBS 115572</name>
    <dbReference type="NCBI Taxonomy" id="1450535"/>
    <lineage>
        <taxon>Eukaryota</taxon>
        <taxon>Fungi</taxon>
        <taxon>Dikarya</taxon>
        <taxon>Ascomycota</taxon>
        <taxon>Pezizomycotina</taxon>
        <taxon>Eurotiomycetes</taxon>
        <taxon>Eurotiomycetidae</taxon>
        <taxon>Eurotiales</taxon>
        <taxon>Aspergillaceae</taxon>
        <taxon>Aspergillus</taxon>
        <taxon>Aspergillus subgen. Circumdati</taxon>
    </lineage>
</organism>
<dbReference type="PANTHER" id="PTHR37540">
    <property type="entry name" value="TRANSCRIPTION FACTOR (ACR-2), PUTATIVE-RELATED-RELATED"/>
    <property type="match status" value="1"/>
</dbReference>
<name>A0A317W8F7_9EURO</name>